<evidence type="ECO:0000313" key="2">
    <source>
        <dbReference type="Proteomes" id="UP000507470"/>
    </source>
</evidence>
<evidence type="ECO:0000313" key="1">
    <source>
        <dbReference type="EMBL" id="CAC5391215.1"/>
    </source>
</evidence>
<dbReference type="AlphaFoldDB" id="A0A6J8C4B6"/>
<gene>
    <name evidence="1" type="ORF">MCOR_26237</name>
</gene>
<reference evidence="1 2" key="1">
    <citation type="submission" date="2020-06" db="EMBL/GenBank/DDBJ databases">
        <authorList>
            <person name="Li R."/>
            <person name="Bekaert M."/>
        </authorList>
    </citation>
    <scope>NUCLEOTIDE SEQUENCE [LARGE SCALE GENOMIC DNA]</scope>
    <source>
        <strain evidence="2">wild</strain>
    </source>
</reference>
<evidence type="ECO:0008006" key="3">
    <source>
        <dbReference type="Google" id="ProtNLM"/>
    </source>
</evidence>
<dbReference type="SUPFAM" id="SSF52266">
    <property type="entry name" value="SGNH hydrolase"/>
    <property type="match status" value="1"/>
</dbReference>
<dbReference type="Gene3D" id="3.40.50.1110">
    <property type="entry name" value="SGNH hydrolase"/>
    <property type="match status" value="1"/>
</dbReference>
<dbReference type="InterPro" id="IPR036514">
    <property type="entry name" value="SGNH_hydro_sf"/>
</dbReference>
<dbReference type="EMBL" id="CACVKT020004675">
    <property type="protein sequence ID" value="CAC5391215.1"/>
    <property type="molecule type" value="Genomic_DNA"/>
</dbReference>
<proteinExistence type="predicted"/>
<accession>A0A6J8C4B6</accession>
<sequence length="327" mass="37192">MFNTNLNKVLRSILIAGDSNLKQLVPMFEYPVRTLCIPGAKVQNDRKEFYSQLMSAMKTENLDQIVLHLGSNDVFGDVESTLRSYRFLIENLLLKFKSLQIGICGILPRTVNHYESSYWNMSALPRLQRDVEKLNAGIQSLTCGYSRCFFIDYAQLFKPAVHLGRDGLHVNRNGAFILKMTIENYLAERQKCVTSMTATLSSHVQVPDVESLSPKMTYAEVVRLPVPSSDTGNRPFDKDVEHQNSSRTLLRGRDCLQLGQEDQIIKEYSIKRNEIVLDVTEDLAVILSSSVIHSFYQPDTKKQSVESLQVKLSKKTAVTKKEKKKHL</sequence>
<protein>
    <recommendedName>
        <fullName evidence="3">SGNH hydrolase-type esterase domain-containing protein</fullName>
    </recommendedName>
</protein>
<name>A0A6J8C4B6_MYTCO</name>
<keyword evidence="2" id="KW-1185">Reference proteome</keyword>
<dbReference type="OrthoDB" id="6169358at2759"/>
<organism evidence="1 2">
    <name type="scientific">Mytilus coruscus</name>
    <name type="common">Sea mussel</name>
    <dbReference type="NCBI Taxonomy" id="42192"/>
    <lineage>
        <taxon>Eukaryota</taxon>
        <taxon>Metazoa</taxon>
        <taxon>Spiralia</taxon>
        <taxon>Lophotrochozoa</taxon>
        <taxon>Mollusca</taxon>
        <taxon>Bivalvia</taxon>
        <taxon>Autobranchia</taxon>
        <taxon>Pteriomorphia</taxon>
        <taxon>Mytilida</taxon>
        <taxon>Mytiloidea</taxon>
        <taxon>Mytilidae</taxon>
        <taxon>Mytilinae</taxon>
        <taxon>Mytilus</taxon>
    </lineage>
</organism>
<dbReference type="Proteomes" id="UP000507470">
    <property type="component" value="Unassembled WGS sequence"/>
</dbReference>